<accession>A0ABP8CIA2</accession>
<dbReference type="RefSeq" id="WP_344789644.1">
    <property type="nucleotide sequence ID" value="NZ_BAABCA010000009.1"/>
</dbReference>
<dbReference type="InterPro" id="IPR025935">
    <property type="entry name" value="AbiH"/>
</dbReference>
<proteinExistence type="predicted"/>
<reference evidence="3" key="1">
    <citation type="journal article" date="2019" name="Int. J. Syst. Evol. Microbiol.">
        <title>The Global Catalogue of Microorganisms (GCM) 10K type strain sequencing project: providing services to taxonomists for standard genome sequencing and annotation.</title>
        <authorList>
            <consortium name="The Broad Institute Genomics Platform"/>
            <consortium name="The Broad Institute Genome Sequencing Center for Infectious Disease"/>
            <person name="Wu L."/>
            <person name="Ma J."/>
        </authorList>
    </citation>
    <scope>NUCLEOTIDE SEQUENCE [LARGE SCALE GENOMIC DNA]</scope>
    <source>
        <strain evidence="3">JCM 17630</strain>
    </source>
</reference>
<comment type="caution">
    <text evidence="2">The sequence shown here is derived from an EMBL/GenBank/DDBJ whole genome shotgun (WGS) entry which is preliminary data.</text>
</comment>
<dbReference type="EMBL" id="BAABCA010000009">
    <property type="protein sequence ID" value="GAA4239641.1"/>
    <property type="molecule type" value="Genomic_DNA"/>
</dbReference>
<protein>
    <recommendedName>
        <fullName evidence="4">Bacteriophage abortive infection AbiH</fullName>
    </recommendedName>
</protein>
<evidence type="ECO:0000256" key="1">
    <source>
        <dbReference type="SAM" id="Coils"/>
    </source>
</evidence>
<evidence type="ECO:0008006" key="4">
    <source>
        <dbReference type="Google" id="ProtNLM"/>
    </source>
</evidence>
<name>A0ABP8CIA2_9FLAO</name>
<keyword evidence="3" id="KW-1185">Reference proteome</keyword>
<evidence type="ECO:0000313" key="2">
    <source>
        <dbReference type="EMBL" id="GAA4239641.1"/>
    </source>
</evidence>
<evidence type="ECO:0000313" key="3">
    <source>
        <dbReference type="Proteomes" id="UP001501496"/>
    </source>
</evidence>
<dbReference type="Pfam" id="PF14253">
    <property type="entry name" value="AbiH"/>
    <property type="match status" value="2"/>
</dbReference>
<dbReference type="Proteomes" id="UP001501496">
    <property type="component" value="Unassembled WGS sequence"/>
</dbReference>
<keyword evidence="1" id="KW-0175">Coiled coil</keyword>
<feature type="coiled-coil region" evidence="1">
    <location>
        <begin position="179"/>
        <end position="216"/>
    </location>
</feature>
<sequence>MNRIVLIGNGFDLAHGMKTSYKQFIDNYWEKCIKEVLELAINIEYENEEIIVKQRGYYEIIATDYKEFSKTLKRQNVKLIFKNKFFEIITEKSNIQNWVDIENEYYDLLKNSRTAGNYSITQLNSDFNKVRTRLVEYLKEIETNFNNNLGQEYLNTKRTIGHKIYHPFKLKDFSESSLNQKAELEYNSIKKDLEALAEEQITMEEISEDKRRLIQRISKKKPFFEIKKLLQSESAYSYFDLIPDQTIFLNFNYTFTDKIYNNPNEFDQFNNGKFSSVKSIHIHGTTDRLDNNPVIFGFGDELDDDYKSIEKLNDNDFLENIKSINYLETDNYKKLLEHINSGNFQVFIFGHSCGISDRTLLNTIFEHENCASIKLFYHQKGENIDNYSDIVRNISRNFNDKAKMRDRVVNKNYCEQLR</sequence>
<gene>
    <name evidence="2" type="ORF">GCM10022291_34800</name>
</gene>
<organism evidence="2 3">
    <name type="scientific">Postechiella marina</name>
    <dbReference type="NCBI Taxonomy" id="943941"/>
    <lineage>
        <taxon>Bacteria</taxon>
        <taxon>Pseudomonadati</taxon>
        <taxon>Bacteroidota</taxon>
        <taxon>Flavobacteriia</taxon>
        <taxon>Flavobacteriales</taxon>
        <taxon>Flavobacteriaceae</taxon>
        <taxon>Postechiella</taxon>
    </lineage>
</organism>